<dbReference type="PATRIC" id="fig|880157.4.peg.4387"/>
<gene>
    <name evidence="3" type="ORF">AB204_20270</name>
</gene>
<keyword evidence="4" id="KW-1185">Reference proteome</keyword>
<evidence type="ECO:0000313" key="4">
    <source>
        <dbReference type="Proteomes" id="UP000036277"/>
    </source>
</evidence>
<dbReference type="Proteomes" id="UP000036277">
    <property type="component" value="Unassembled WGS sequence"/>
</dbReference>
<dbReference type="InterPro" id="IPR029058">
    <property type="entry name" value="AB_hydrolase_fold"/>
</dbReference>
<evidence type="ECO:0000256" key="1">
    <source>
        <dbReference type="ARBA" id="ARBA00007169"/>
    </source>
</evidence>
<reference evidence="3 4" key="1">
    <citation type="submission" date="2015-06" db="EMBL/GenBank/DDBJ databases">
        <title>Draft Whole-Genome Sequence of the Entomopathogenic Bacterium Xenorhabdus khoisanae.</title>
        <authorList>
            <person name="Naidoo S."/>
            <person name="Featherston J."/>
            <person name="Gray V.M."/>
        </authorList>
    </citation>
    <scope>NUCLEOTIDE SEQUENCE [LARGE SCALE GENOMIC DNA]</scope>
    <source>
        <strain evidence="3 4">MCB</strain>
    </source>
</reference>
<dbReference type="Pfam" id="PF00975">
    <property type="entry name" value="Thioesterase"/>
    <property type="match status" value="1"/>
</dbReference>
<dbReference type="STRING" id="880157.AB204_20270"/>
<comment type="caution">
    <text evidence="3">The sequence shown here is derived from an EMBL/GenBank/DDBJ whole genome shotgun (WGS) entry which is preliminary data.</text>
</comment>
<dbReference type="RefSeq" id="WP_047965178.1">
    <property type="nucleotide sequence ID" value="NZ_CAWMBG010000211.1"/>
</dbReference>
<dbReference type="OrthoDB" id="8480037at2"/>
<dbReference type="InterPro" id="IPR001031">
    <property type="entry name" value="Thioesterase"/>
</dbReference>
<dbReference type="SUPFAM" id="SSF53474">
    <property type="entry name" value="alpha/beta-Hydrolases"/>
    <property type="match status" value="1"/>
</dbReference>
<dbReference type="Gene3D" id="3.40.50.1820">
    <property type="entry name" value="alpha/beta hydrolase"/>
    <property type="match status" value="1"/>
</dbReference>
<dbReference type="AlphaFoldDB" id="A0A0J5IJI7"/>
<evidence type="ECO:0000313" key="3">
    <source>
        <dbReference type="EMBL" id="KMJ43335.1"/>
    </source>
</evidence>
<comment type="similarity">
    <text evidence="1">Belongs to the thioesterase family.</text>
</comment>
<dbReference type="InterPro" id="IPR012223">
    <property type="entry name" value="TEII"/>
</dbReference>
<protein>
    <submittedName>
        <fullName evidence="3">Peptide biosynthesis thioesterase</fullName>
    </submittedName>
</protein>
<organism evidence="3 4">
    <name type="scientific">Xenorhabdus khoisanae</name>
    <dbReference type="NCBI Taxonomy" id="880157"/>
    <lineage>
        <taxon>Bacteria</taxon>
        <taxon>Pseudomonadati</taxon>
        <taxon>Pseudomonadota</taxon>
        <taxon>Gammaproteobacteria</taxon>
        <taxon>Enterobacterales</taxon>
        <taxon>Morganellaceae</taxon>
        <taxon>Xenorhabdus</taxon>
    </lineage>
</organism>
<dbReference type="PANTHER" id="PTHR11487:SF0">
    <property type="entry name" value="S-ACYL FATTY ACID SYNTHASE THIOESTERASE, MEDIUM CHAIN"/>
    <property type="match status" value="1"/>
</dbReference>
<dbReference type="PANTHER" id="PTHR11487">
    <property type="entry name" value="THIOESTERASE"/>
    <property type="match status" value="1"/>
</dbReference>
<dbReference type="GO" id="GO:0008610">
    <property type="term" value="P:lipid biosynthetic process"/>
    <property type="evidence" value="ECO:0007669"/>
    <property type="project" value="TreeGrafter"/>
</dbReference>
<sequence length="253" mass="28565">MFNSVLFPVIKRPEAGMQLIFLHHAGGSCFSYVELARKLPEFIEVYCLELAGRGTRTSVSFQTDAESVLSDILAAVKNLRLGEDKPLLLFGHSMGAELAYQLAYRLENEAPERKLALVISARGCADPADLKNKPHEEYSDNYVLNILEQCGGTPSDVLVNPELRSYIIETMRNDLILLDSLSKFPKVKLNAQIYVIGGRQDKRVPVSRLAEWERVLPAPIKQQVFTGGHFYLFNNDEVISWLEKQARELVRQN</sequence>
<feature type="domain" description="Thioesterase" evidence="2">
    <location>
        <begin position="18"/>
        <end position="245"/>
    </location>
</feature>
<proteinExistence type="inferred from homology"/>
<dbReference type="EMBL" id="LFCV01000211">
    <property type="protein sequence ID" value="KMJ43335.1"/>
    <property type="molecule type" value="Genomic_DNA"/>
</dbReference>
<evidence type="ECO:0000259" key="2">
    <source>
        <dbReference type="Pfam" id="PF00975"/>
    </source>
</evidence>
<accession>A0A0J5IJI7</accession>
<name>A0A0J5IJI7_9GAMM</name>